<gene>
    <name evidence="1" type="ORF">CSUI_002972</name>
</gene>
<dbReference type="EMBL" id="MIGC01001253">
    <property type="protein sequence ID" value="PHJ23174.1"/>
    <property type="molecule type" value="Genomic_DNA"/>
</dbReference>
<dbReference type="VEuPathDB" id="ToxoDB:CSUI_002972"/>
<accession>A0A2C6L6Y2</accession>
<comment type="caution">
    <text evidence="1">The sequence shown here is derived from an EMBL/GenBank/DDBJ whole genome shotgun (WGS) entry which is preliminary data.</text>
</comment>
<name>A0A2C6L6Y2_9APIC</name>
<dbReference type="RefSeq" id="XP_067924851.1">
    <property type="nucleotide sequence ID" value="XM_068063170.1"/>
</dbReference>
<protein>
    <submittedName>
        <fullName evidence="1">Uncharacterized protein</fullName>
    </submittedName>
</protein>
<organism evidence="1 2">
    <name type="scientific">Cystoisospora suis</name>
    <dbReference type="NCBI Taxonomy" id="483139"/>
    <lineage>
        <taxon>Eukaryota</taxon>
        <taxon>Sar</taxon>
        <taxon>Alveolata</taxon>
        <taxon>Apicomplexa</taxon>
        <taxon>Conoidasida</taxon>
        <taxon>Coccidia</taxon>
        <taxon>Eucoccidiorida</taxon>
        <taxon>Eimeriorina</taxon>
        <taxon>Sarcocystidae</taxon>
        <taxon>Cystoisospora</taxon>
    </lineage>
</organism>
<dbReference type="AlphaFoldDB" id="A0A2C6L6Y2"/>
<evidence type="ECO:0000313" key="2">
    <source>
        <dbReference type="Proteomes" id="UP000221165"/>
    </source>
</evidence>
<keyword evidence="2" id="KW-1185">Reference proteome</keyword>
<sequence>MSGDQRFSGPSAFPKKNVLFCQALLRCSSLIRAFLSFIYSHSSLTRVISTVALSVRPFPLSYCSQRTASSNLQWAFLSTSNWCIRRGTQQSNISEFYEAYHHRNESPVVDRSPSNLVEYVRIDYSISANRWRQLPLVTYSRYTIALYFLSVFSLRSTWLRILVSHEALAVVLRYVVYIFLRIIKTRTCAGLPFKELFTQRKKRKELPLLCPRQTGIEAFSLFVLSSHV</sequence>
<evidence type="ECO:0000313" key="1">
    <source>
        <dbReference type="EMBL" id="PHJ23174.1"/>
    </source>
</evidence>
<dbReference type="GeneID" id="94426381"/>
<proteinExistence type="predicted"/>
<dbReference type="Proteomes" id="UP000221165">
    <property type="component" value="Unassembled WGS sequence"/>
</dbReference>
<reference evidence="1 2" key="1">
    <citation type="journal article" date="2017" name="Int. J. Parasitol.">
        <title>The genome of the protozoan parasite Cystoisospora suis and a reverse vaccinology approach to identify vaccine candidates.</title>
        <authorList>
            <person name="Palmieri N."/>
            <person name="Shrestha A."/>
            <person name="Ruttkowski B."/>
            <person name="Beck T."/>
            <person name="Vogl C."/>
            <person name="Tomley F."/>
            <person name="Blake D.P."/>
            <person name="Joachim A."/>
        </authorList>
    </citation>
    <scope>NUCLEOTIDE SEQUENCE [LARGE SCALE GENOMIC DNA]</scope>
    <source>
        <strain evidence="1 2">Wien I</strain>
    </source>
</reference>